<dbReference type="AlphaFoldDB" id="A0AAE6FXJ1"/>
<dbReference type="GO" id="GO:0046677">
    <property type="term" value="P:response to antibiotic"/>
    <property type="evidence" value="ECO:0007669"/>
    <property type="project" value="UniProtKB-KW"/>
</dbReference>
<accession>A0AAE6FXJ1</accession>
<dbReference type="Pfam" id="PF02522">
    <property type="entry name" value="Antibiotic_NAT"/>
    <property type="match status" value="1"/>
</dbReference>
<evidence type="ECO:0000256" key="2">
    <source>
        <dbReference type="ARBA" id="ARBA00012882"/>
    </source>
</evidence>
<evidence type="ECO:0000256" key="5">
    <source>
        <dbReference type="RuleBase" id="RU365031"/>
    </source>
</evidence>
<name>A0AAE6FXJ1_MYXXA</name>
<proteinExistence type="inferred from homology"/>
<gene>
    <name evidence="6" type="ORF">BHS09_08190</name>
</gene>
<protein>
    <recommendedName>
        <fullName evidence="2 5">Aminoglycoside N(3)-acetyltransferase</fullName>
        <ecNumber evidence="5">2.3.1.-</ecNumber>
    </recommendedName>
</protein>
<dbReference type="Proteomes" id="UP000320179">
    <property type="component" value="Chromosome"/>
</dbReference>
<dbReference type="InterPro" id="IPR028345">
    <property type="entry name" value="Antibiotic_NAT-like"/>
</dbReference>
<dbReference type="GO" id="GO:0046353">
    <property type="term" value="F:aminoglycoside 3-N-acetyltransferase activity"/>
    <property type="evidence" value="ECO:0007669"/>
    <property type="project" value="UniProtKB-EC"/>
</dbReference>
<comment type="similarity">
    <text evidence="1 5">Belongs to the antibiotic N-acetyltransferase family.</text>
</comment>
<comment type="catalytic activity">
    <reaction evidence="5">
        <text>a 2-deoxystreptamine antibiotic + acetyl-CoA = an N(3)-acetyl-2-deoxystreptamine antibiotic + CoA + H(+)</text>
        <dbReference type="Rhea" id="RHEA:12665"/>
        <dbReference type="ChEBI" id="CHEBI:15378"/>
        <dbReference type="ChEBI" id="CHEBI:57287"/>
        <dbReference type="ChEBI" id="CHEBI:57288"/>
        <dbReference type="ChEBI" id="CHEBI:57921"/>
        <dbReference type="ChEBI" id="CHEBI:77452"/>
        <dbReference type="EC" id="2.3.1.81"/>
    </reaction>
</comment>
<dbReference type="EMBL" id="CP017174">
    <property type="protein sequence ID" value="QDE66992.1"/>
    <property type="molecule type" value="Genomic_DNA"/>
</dbReference>
<dbReference type="PANTHER" id="PTHR11104">
    <property type="entry name" value="AMINOGLYCOSIDE N3-ACETYLTRANSFERASE"/>
    <property type="match status" value="1"/>
</dbReference>
<dbReference type="EC" id="2.3.1.-" evidence="5"/>
<dbReference type="InterPro" id="IPR003679">
    <property type="entry name" value="Amioglycoside_AcTrfase"/>
</dbReference>
<dbReference type="PANTHER" id="PTHR11104:SF0">
    <property type="entry name" value="SPBETA PROPHAGE-DERIVED AMINOGLYCOSIDE N(3')-ACETYLTRANSFERASE-LIKE PROTEIN YOKD"/>
    <property type="match status" value="1"/>
</dbReference>
<dbReference type="SUPFAM" id="SSF110710">
    <property type="entry name" value="TTHA0583/YokD-like"/>
    <property type="match status" value="1"/>
</dbReference>
<dbReference type="RefSeq" id="WP_140797605.1">
    <property type="nucleotide sequence ID" value="NZ_CP017169.1"/>
</dbReference>
<keyword evidence="3 5" id="KW-0808">Transferase</keyword>
<evidence type="ECO:0000313" key="7">
    <source>
        <dbReference type="Proteomes" id="UP000320179"/>
    </source>
</evidence>
<organism evidence="6 7">
    <name type="scientific">Myxococcus xanthus</name>
    <dbReference type="NCBI Taxonomy" id="34"/>
    <lineage>
        <taxon>Bacteria</taxon>
        <taxon>Pseudomonadati</taxon>
        <taxon>Myxococcota</taxon>
        <taxon>Myxococcia</taxon>
        <taxon>Myxococcales</taxon>
        <taxon>Cystobacterineae</taxon>
        <taxon>Myxococcaceae</taxon>
        <taxon>Myxococcus</taxon>
    </lineage>
</organism>
<sequence length="260" mass="27657">MSEVSSQQWVQQLRDLGVREGGVLVVHTSFKAVRPVEGGPLELIHALREALGSEGTLVMPTMTDGEGVFDPRTTPTEGMGITAELFWRQPGVLRSTHPGGSFAAVGPHAREICRPQPLSPPHGPDSPVGRAHDLGGQVLLLGVTQGENTTIHLAEALAPVPYSVTHPCVVEVDGVARTVEIAETDHCCQGFQRADGWLRARGLLREGKVGRADAKLADARDIVNVVVEHLRADPLVFLCPAGAGCEECDRARASVGNTAR</sequence>
<keyword evidence="5" id="KW-0046">Antibiotic resistance</keyword>
<evidence type="ECO:0000256" key="4">
    <source>
        <dbReference type="ARBA" id="ARBA00023315"/>
    </source>
</evidence>
<evidence type="ECO:0000313" key="6">
    <source>
        <dbReference type="EMBL" id="QDE66992.1"/>
    </source>
</evidence>
<evidence type="ECO:0000256" key="3">
    <source>
        <dbReference type="ARBA" id="ARBA00022679"/>
    </source>
</evidence>
<keyword evidence="4 5" id="KW-0012">Acyltransferase</keyword>
<evidence type="ECO:0000256" key="1">
    <source>
        <dbReference type="ARBA" id="ARBA00006383"/>
    </source>
</evidence>
<reference evidence="6 7" key="1">
    <citation type="journal article" date="2019" name="Science">
        <title>Social genes are selection hotspots in kin groups of a soil microbe.</title>
        <authorList>
            <person name="Wielgoss S."/>
            <person name="Wolfensberger R."/>
            <person name="Sun L."/>
            <person name="Fiegna F."/>
            <person name="Velicer G.J."/>
        </authorList>
    </citation>
    <scope>NUCLEOTIDE SEQUENCE [LARGE SCALE GENOMIC DNA]</scope>
    <source>
        <strain evidence="6 7">MC3.5.9c15</strain>
    </source>
</reference>